<dbReference type="InterPro" id="IPR030479">
    <property type="entry name" value="Syndecan_CS"/>
</dbReference>
<dbReference type="PANTHER" id="PTHR10915:SF7">
    <property type="entry name" value="SYNDECAN-3"/>
    <property type="match status" value="1"/>
</dbReference>
<keyword evidence="4 10" id="KW-0812">Transmembrane</keyword>
<evidence type="ECO:0000256" key="4">
    <source>
        <dbReference type="ARBA" id="ARBA00022692"/>
    </source>
</evidence>
<evidence type="ECO:0000256" key="12">
    <source>
        <dbReference type="SAM" id="Phobius"/>
    </source>
</evidence>
<dbReference type="SMART" id="SM00294">
    <property type="entry name" value="4.1m"/>
    <property type="match status" value="1"/>
</dbReference>
<name>A0A8J7TFL3_ATRSP</name>
<dbReference type="AlphaFoldDB" id="A0A8J7TFL3"/>
<dbReference type="InterPro" id="IPR003585">
    <property type="entry name" value="Neurexin-like"/>
</dbReference>
<dbReference type="PANTHER" id="PTHR10915">
    <property type="entry name" value="SYNDECAN"/>
    <property type="match status" value="1"/>
</dbReference>
<evidence type="ECO:0000256" key="9">
    <source>
        <dbReference type="ARBA" id="ARBA00023207"/>
    </source>
</evidence>
<feature type="compositionally biased region" description="Polar residues" evidence="11">
    <location>
        <begin position="138"/>
        <end position="147"/>
    </location>
</feature>
<feature type="compositionally biased region" description="Basic and acidic residues" evidence="11">
    <location>
        <begin position="301"/>
        <end position="313"/>
    </location>
</feature>
<feature type="region of interest" description="Disordered" evidence="11">
    <location>
        <begin position="301"/>
        <end position="323"/>
    </location>
</feature>
<comment type="function">
    <text evidence="10">Cell surface proteoglycan.</text>
</comment>
<evidence type="ECO:0000313" key="15">
    <source>
        <dbReference type="Proteomes" id="UP000736164"/>
    </source>
</evidence>
<keyword evidence="6 12" id="KW-1133">Transmembrane helix</keyword>
<organism evidence="14 15">
    <name type="scientific">Atractosteus spatula</name>
    <name type="common">Alligator gar</name>
    <name type="synonym">Lepisosteus spatula</name>
    <dbReference type="NCBI Taxonomy" id="7917"/>
    <lineage>
        <taxon>Eukaryota</taxon>
        <taxon>Metazoa</taxon>
        <taxon>Chordata</taxon>
        <taxon>Craniata</taxon>
        <taxon>Vertebrata</taxon>
        <taxon>Euteleostomi</taxon>
        <taxon>Actinopterygii</taxon>
        <taxon>Neopterygii</taxon>
        <taxon>Holostei</taxon>
        <taxon>Semionotiformes</taxon>
        <taxon>Lepisosteidae</taxon>
        <taxon>Atractosteus</taxon>
    </lineage>
</organism>
<evidence type="ECO:0000256" key="1">
    <source>
        <dbReference type="ARBA" id="ARBA00004479"/>
    </source>
</evidence>
<dbReference type="GO" id="GO:0016477">
    <property type="term" value="P:cell migration"/>
    <property type="evidence" value="ECO:0007669"/>
    <property type="project" value="TreeGrafter"/>
</dbReference>
<comment type="caution">
    <text evidence="14">The sequence shown here is derived from an EMBL/GenBank/DDBJ whole genome shotgun (WGS) entry which is preliminary data.</text>
</comment>
<dbReference type="Pfam" id="PF01034">
    <property type="entry name" value="Syndecan"/>
    <property type="match status" value="1"/>
</dbReference>
<dbReference type="InterPro" id="IPR027789">
    <property type="entry name" value="Syndecan/Neurexin_dom"/>
</dbReference>
<feature type="non-terminal residue" evidence="14">
    <location>
        <position position="1"/>
    </location>
</feature>
<feature type="domain" description="Neurexin/syndecan/glycophorin C" evidence="13">
    <location>
        <begin position="381"/>
        <end position="399"/>
    </location>
</feature>
<evidence type="ECO:0000256" key="10">
    <source>
        <dbReference type="RuleBase" id="RU000649"/>
    </source>
</evidence>
<dbReference type="EMBL" id="JAAWVO010054850">
    <property type="protein sequence ID" value="MBN3321408.1"/>
    <property type="molecule type" value="Genomic_DNA"/>
</dbReference>
<keyword evidence="8 10" id="KW-0325">Glycoprotein</keyword>
<comment type="similarity">
    <text evidence="2 10">Belongs to the syndecan proteoglycan family.</text>
</comment>
<feature type="region of interest" description="Disordered" evidence="11">
    <location>
        <begin position="66"/>
        <end position="173"/>
    </location>
</feature>
<evidence type="ECO:0000256" key="5">
    <source>
        <dbReference type="ARBA" id="ARBA00022974"/>
    </source>
</evidence>
<keyword evidence="5 10" id="KW-0654">Proteoglycan</keyword>
<keyword evidence="9 10" id="KW-0357">Heparan sulfate</keyword>
<feature type="region of interest" description="Disordered" evidence="11">
    <location>
        <begin position="17"/>
        <end position="49"/>
    </location>
</feature>
<sequence length="415" mass="43922">MGRLACLQAYRWPRASEEVGPMDTEGSTDDGFIDDEDLYSGSGSGFPVVQLKPRNKVTFSTEVPVSLSTTQATSPAPSVPPAAMPTGSQRQLEEPGENEKESSSLATESGRQEPGSSASVPMATTSSATTTAQQTVPMTSATDLSTTEEVREDVFIPEETEERRTTALPTAEPAAAVTTTITATTAVLRRRITMSSTPTVPTAMSTTAAASTLGRTRPWAPATASPTAAPSSSTVRLRPAQTTTLLPGTELQTEQTTSGLFLSSTAQTDVPEGSLTNEVGLAGPSGDFEIEDGNTSNEIVKSKTKEQEDKVEPDFTGNTIDTGSSAAQLPQKNILERKEVLIAVMMGGLLAVVFADFLVIAVIVGGVVGALFAAFLVMLLVYRMKKKDEGSYTLEEPKQATVTYQKPDKQEEFYA</sequence>
<proteinExistence type="inferred from homology"/>
<dbReference type="GO" id="GO:0009986">
    <property type="term" value="C:cell surface"/>
    <property type="evidence" value="ECO:0007669"/>
    <property type="project" value="TreeGrafter"/>
</dbReference>
<gene>
    <name evidence="14" type="primary">Sdc3</name>
    <name evidence="14" type="ORF">GTO95_0014883</name>
</gene>
<evidence type="ECO:0000256" key="6">
    <source>
        <dbReference type="ARBA" id="ARBA00022989"/>
    </source>
</evidence>
<feature type="non-terminal residue" evidence="14">
    <location>
        <position position="415"/>
    </location>
</feature>
<keyword evidence="15" id="KW-1185">Reference proteome</keyword>
<protein>
    <recommendedName>
        <fullName evidence="10">Syndecan</fullName>
    </recommendedName>
</protein>
<evidence type="ECO:0000256" key="3">
    <source>
        <dbReference type="ARBA" id="ARBA00010241"/>
    </source>
</evidence>
<dbReference type="InterPro" id="IPR001050">
    <property type="entry name" value="Syndecan"/>
</dbReference>
<dbReference type="GO" id="GO:0016020">
    <property type="term" value="C:membrane"/>
    <property type="evidence" value="ECO:0007669"/>
    <property type="project" value="UniProtKB-SubCell"/>
</dbReference>
<feature type="compositionally biased region" description="Low complexity" evidence="11">
    <location>
        <begin position="116"/>
        <end position="137"/>
    </location>
</feature>
<evidence type="ECO:0000256" key="2">
    <source>
        <dbReference type="ARBA" id="ARBA00005343"/>
    </source>
</evidence>
<feature type="compositionally biased region" description="Basic and acidic residues" evidence="11">
    <location>
        <begin position="91"/>
        <end position="102"/>
    </location>
</feature>
<feature type="compositionally biased region" description="Acidic residues" evidence="11">
    <location>
        <begin position="26"/>
        <end position="38"/>
    </location>
</feature>
<evidence type="ECO:0000256" key="7">
    <source>
        <dbReference type="ARBA" id="ARBA00023136"/>
    </source>
</evidence>
<comment type="subcellular location">
    <subcellularLocation>
        <location evidence="1 10">Membrane</location>
        <topology evidence="1 10">Single-pass type I membrane protein</topology>
    </subcellularLocation>
</comment>
<dbReference type="PROSITE" id="PS00964">
    <property type="entry name" value="SYNDECAN"/>
    <property type="match status" value="1"/>
</dbReference>
<feature type="transmembrane region" description="Helical" evidence="12">
    <location>
        <begin position="363"/>
        <end position="382"/>
    </location>
</feature>
<evidence type="ECO:0000256" key="11">
    <source>
        <dbReference type="SAM" id="MobiDB-lite"/>
    </source>
</evidence>
<reference evidence="14" key="1">
    <citation type="journal article" date="2021" name="Cell">
        <title>Tracing the genetic footprints of vertebrate landing in non-teleost ray-finned fishes.</title>
        <authorList>
            <person name="Bi X."/>
            <person name="Wang K."/>
            <person name="Yang L."/>
            <person name="Pan H."/>
            <person name="Jiang H."/>
            <person name="Wei Q."/>
            <person name="Fang M."/>
            <person name="Yu H."/>
            <person name="Zhu C."/>
            <person name="Cai Y."/>
            <person name="He Y."/>
            <person name="Gan X."/>
            <person name="Zeng H."/>
            <person name="Yu D."/>
            <person name="Zhu Y."/>
            <person name="Jiang H."/>
            <person name="Qiu Q."/>
            <person name="Yang H."/>
            <person name="Zhang Y.E."/>
            <person name="Wang W."/>
            <person name="Zhu M."/>
            <person name="He S."/>
            <person name="Zhang G."/>
        </authorList>
    </citation>
    <scope>NUCLEOTIDE SEQUENCE</scope>
    <source>
        <strain evidence="14">Allg_001</strain>
    </source>
</reference>
<accession>A0A8J7TFL3</accession>
<feature type="compositionally biased region" description="Low complexity" evidence="11">
    <location>
        <begin position="220"/>
        <end position="234"/>
    </location>
</feature>
<evidence type="ECO:0000259" key="13">
    <source>
        <dbReference type="SMART" id="SM00294"/>
    </source>
</evidence>
<keyword evidence="7 12" id="KW-0472">Membrane</keyword>
<feature type="compositionally biased region" description="Low complexity" evidence="11">
    <location>
        <begin position="66"/>
        <end position="76"/>
    </location>
</feature>
<evidence type="ECO:0000256" key="8">
    <source>
        <dbReference type="ARBA" id="ARBA00023180"/>
    </source>
</evidence>
<feature type="region of interest" description="Disordered" evidence="11">
    <location>
        <begin position="214"/>
        <end position="238"/>
    </location>
</feature>
<dbReference type="Proteomes" id="UP000736164">
    <property type="component" value="Unassembled WGS sequence"/>
</dbReference>
<evidence type="ECO:0000313" key="14">
    <source>
        <dbReference type="EMBL" id="MBN3321408.1"/>
    </source>
</evidence>
<comment type="similarity">
    <text evidence="3">Belongs to the neurexin family.</text>
</comment>